<dbReference type="EMBL" id="VDMN01000004">
    <property type="protein sequence ID" value="TNM62320.1"/>
    <property type="molecule type" value="Genomic_DNA"/>
</dbReference>
<evidence type="ECO:0000313" key="1">
    <source>
        <dbReference type="EMBL" id="TNM62320.1"/>
    </source>
</evidence>
<accession>A0A5C4XIB3</accession>
<sequence>MNLTSSIYAGTVVHTRLRPKRHNLRYSVFSLLLDLDELTVMDRTLRLFGVNRRGLFSFWEKDHGAGTSGGLKSWVSGQLSDAGIKTNDLRVKVLCYPRIFGYVFNPLTVYFCFGPEDKLRGVIYEVCNTFHERHAYVIPANADDSAQISHSCSKELYVSPFVSMDCRYDFTVNMPADKVRIAIKESDADGMFLYAMFQGKRAPFSDRGLAMAFLRYPLMTLKVTAAIHWEALFLWLKRVPVHRHAPALSPRTTTIVTHTQRTEIR</sequence>
<dbReference type="PANTHER" id="PTHR33973:SF4">
    <property type="entry name" value="OS07G0153300 PROTEIN"/>
    <property type="match status" value="1"/>
</dbReference>
<dbReference type="RefSeq" id="WP_139677945.1">
    <property type="nucleotide sequence ID" value="NZ_VDMN01000004.1"/>
</dbReference>
<dbReference type="OrthoDB" id="9778801at2"/>
<dbReference type="AlphaFoldDB" id="A0A5C4XIB3"/>
<name>A0A5C4XIB3_9HYPH</name>
<dbReference type="Proteomes" id="UP000311605">
    <property type="component" value="Unassembled WGS sequence"/>
</dbReference>
<dbReference type="InterPro" id="IPR010775">
    <property type="entry name" value="DUF1365"/>
</dbReference>
<protein>
    <submittedName>
        <fullName evidence="1">DUF1365 domain-containing protein</fullName>
    </submittedName>
</protein>
<reference evidence="1 2" key="1">
    <citation type="submission" date="2019-06" db="EMBL/GenBank/DDBJ databases">
        <title>The draft genome of Rhizobium smilacinae PTYR-5.</title>
        <authorList>
            <person name="Liu L."/>
            <person name="Li L."/>
            <person name="Zhang X."/>
        </authorList>
    </citation>
    <scope>NUCLEOTIDE SEQUENCE [LARGE SCALE GENOMIC DNA]</scope>
    <source>
        <strain evidence="1 2">PTYR-5</strain>
    </source>
</reference>
<dbReference type="Pfam" id="PF07103">
    <property type="entry name" value="DUF1365"/>
    <property type="match status" value="1"/>
</dbReference>
<gene>
    <name evidence="1" type="ORF">FHP24_19785</name>
</gene>
<evidence type="ECO:0000313" key="2">
    <source>
        <dbReference type="Proteomes" id="UP000311605"/>
    </source>
</evidence>
<dbReference type="PANTHER" id="PTHR33973">
    <property type="entry name" value="OS07G0153300 PROTEIN"/>
    <property type="match status" value="1"/>
</dbReference>
<proteinExistence type="predicted"/>
<organism evidence="1 2">
    <name type="scientific">Aliirhizobium smilacinae</name>
    <dbReference type="NCBI Taxonomy" id="1395944"/>
    <lineage>
        <taxon>Bacteria</taxon>
        <taxon>Pseudomonadati</taxon>
        <taxon>Pseudomonadota</taxon>
        <taxon>Alphaproteobacteria</taxon>
        <taxon>Hyphomicrobiales</taxon>
        <taxon>Rhizobiaceae</taxon>
        <taxon>Aliirhizobium</taxon>
    </lineage>
</organism>
<comment type="caution">
    <text evidence="1">The sequence shown here is derived from an EMBL/GenBank/DDBJ whole genome shotgun (WGS) entry which is preliminary data.</text>
</comment>
<keyword evidence="2" id="KW-1185">Reference proteome</keyword>